<protein>
    <submittedName>
        <fullName evidence="2">Uncharacterized protein</fullName>
    </submittedName>
</protein>
<sequence>MHAGGASHLGYPADSFLHFFGRNKHQIGQLVDHHHHLWKLSLSLSLGGVGVVGGKIACAYLRKSTIALHHLGNRPLKGTRRLFGIGHHGDEQMGDAVVNAQLHHLGVHHDEADLLRRGLIKQGNNERVGTHRFARAGGSRDEQMGQLGDVPHDAGASDILAHGKGNL</sequence>
<feature type="region of interest" description="Disordered" evidence="1">
    <location>
        <begin position="126"/>
        <end position="167"/>
    </location>
</feature>
<proteinExistence type="predicted"/>
<dbReference type="EMBL" id="VSSQ01024405">
    <property type="protein sequence ID" value="MPM71901.1"/>
    <property type="molecule type" value="Genomic_DNA"/>
</dbReference>
<dbReference type="AlphaFoldDB" id="A0A645C4K7"/>
<evidence type="ECO:0000313" key="2">
    <source>
        <dbReference type="EMBL" id="MPM71901.1"/>
    </source>
</evidence>
<comment type="caution">
    <text evidence="2">The sequence shown here is derived from an EMBL/GenBank/DDBJ whole genome shotgun (WGS) entry which is preliminary data.</text>
</comment>
<dbReference type="AntiFam" id="ANF00158">
    <property type="entry name" value="Shadow ORF (opposite ftsK2)"/>
</dbReference>
<accession>A0A645C4K7</accession>
<name>A0A645C4K7_9ZZZZ</name>
<evidence type="ECO:0000256" key="1">
    <source>
        <dbReference type="SAM" id="MobiDB-lite"/>
    </source>
</evidence>
<organism evidence="2">
    <name type="scientific">bioreactor metagenome</name>
    <dbReference type="NCBI Taxonomy" id="1076179"/>
    <lineage>
        <taxon>unclassified sequences</taxon>
        <taxon>metagenomes</taxon>
        <taxon>ecological metagenomes</taxon>
    </lineage>
</organism>
<gene>
    <name evidence="2" type="ORF">SDC9_118872</name>
</gene>
<reference evidence="2" key="1">
    <citation type="submission" date="2019-08" db="EMBL/GenBank/DDBJ databases">
        <authorList>
            <person name="Kucharzyk K."/>
            <person name="Murdoch R.W."/>
            <person name="Higgins S."/>
            <person name="Loffler F."/>
        </authorList>
    </citation>
    <scope>NUCLEOTIDE SEQUENCE</scope>
</reference>